<accession>S6A9W2</accession>
<dbReference type="STRING" id="1163617.SCD_n00965"/>
<evidence type="ECO:0000256" key="2">
    <source>
        <dbReference type="ARBA" id="ARBA00022801"/>
    </source>
</evidence>
<dbReference type="HOGENOM" id="CLU_037162_16_1_4"/>
<dbReference type="CDD" id="cd04511">
    <property type="entry name" value="NUDIX_Hydrolase"/>
    <property type="match status" value="1"/>
</dbReference>
<dbReference type="InterPro" id="IPR020084">
    <property type="entry name" value="NUDIX_hydrolase_CS"/>
</dbReference>
<comment type="cofactor">
    <cofactor evidence="1">
        <name>Mg(2+)</name>
        <dbReference type="ChEBI" id="CHEBI:18420"/>
    </cofactor>
</comment>
<dbReference type="EMBL" id="AP013066">
    <property type="protein sequence ID" value="BAN34805.1"/>
    <property type="molecule type" value="Genomic_DNA"/>
</dbReference>
<dbReference type="Pfam" id="PF14803">
    <property type="entry name" value="Zn_ribbon_Nudix"/>
    <property type="match status" value="1"/>
</dbReference>
<dbReference type="Pfam" id="PF00293">
    <property type="entry name" value="NUDIX"/>
    <property type="match status" value="1"/>
</dbReference>
<organism evidence="4 5">
    <name type="scientific">Sulfuricella denitrificans (strain DSM 22764 / NBRC 105220 / skB26)</name>
    <dbReference type="NCBI Taxonomy" id="1163617"/>
    <lineage>
        <taxon>Bacteria</taxon>
        <taxon>Pseudomonadati</taxon>
        <taxon>Pseudomonadota</taxon>
        <taxon>Betaproteobacteria</taxon>
        <taxon>Nitrosomonadales</taxon>
        <taxon>Sulfuricellaceae</taxon>
        <taxon>Sulfuricella</taxon>
    </lineage>
</organism>
<reference evidence="4 5" key="1">
    <citation type="journal article" date="2012" name="Appl. Environ. Microbiol.">
        <title>Draft genome sequence of a psychrotolerant sulfur-oxidizing bacterium, Sulfuricella denitrificans skB26, and proteomic insights into cold adaptation.</title>
        <authorList>
            <person name="Watanabe T."/>
            <person name="Kojima H."/>
            <person name="Fukui M."/>
        </authorList>
    </citation>
    <scope>NUCLEOTIDE SEQUENCE [LARGE SCALE GENOMIC DNA]</scope>
    <source>
        <strain evidence="5">skB26</strain>
    </source>
</reference>
<keyword evidence="2 4" id="KW-0378">Hydrolase</keyword>
<dbReference type="Gene3D" id="3.90.79.10">
    <property type="entry name" value="Nucleoside Triphosphate Pyrophosphohydrolase"/>
    <property type="match status" value="1"/>
</dbReference>
<evidence type="ECO:0000259" key="3">
    <source>
        <dbReference type="PROSITE" id="PS51462"/>
    </source>
</evidence>
<dbReference type="PANTHER" id="PTHR43222">
    <property type="entry name" value="NUDIX HYDROLASE 23"/>
    <property type="match status" value="1"/>
</dbReference>
<dbReference type="InterPro" id="IPR015797">
    <property type="entry name" value="NUDIX_hydrolase-like_dom_sf"/>
</dbReference>
<evidence type="ECO:0000313" key="5">
    <source>
        <dbReference type="Proteomes" id="UP000015559"/>
    </source>
</evidence>
<dbReference type="PROSITE" id="PS00893">
    <property type="entry name" value="NUDIX_BOX"/>
    <property type="match status" value="1"/>
</dbReference>
<dbReference type="eggNOG" id="COG1051">
    <property type="taxonomic scope" value="Bacteria"/>
</dbReference>
<sequence>MMNYCSHCGAKVELRIPPGEHLPRHMCGNCGAIHYENPKMVVGAIPEWEDKILLCRRAIEPRHGFWTLPAGFMENNETTTQAAARETAEEAHARVEIAALYALYNIPHISQVHLFFRSRLLDLDFRPGSESLEVALFSEADIPWDNLAFSSVRNTLKHYFEDRRRGVFELHVGDITLPLDKKRAPEAPLNSGLAPEGG</sequence>
<feature type="domain" description="Nudix hydrolase" evidence="3">
    <location>
        <begin position="37"/>
        <end position="160"/>
    </location>
</feature>
<dbReference type="GO" id="GO:0016787">
    <property type="term" value="F:hydrolase activity"/>
    <property type="evidence" value="ECO:0007669"/>
    <property type="project" value="UniProtKB-KW"/>
</dbReference>
<dbReference type="Gene3D" id="2.20.70.10">
    <property type="match status" value="1"/>
</dbReference>
<dbReference type="InterPro" id="IPR029401">
    <property type="entry name" value="Nudix_N"/>
</dbReference>
<dbReference type="InterPro" id="IPR000086">
    <property type="entry name" value="NUDIX_hydrolase_dom"/>
</dbReference>
<evidence type="ECO:0000256" key="1">
    <source>
        <dbReference type="ARBA" id="ARBA00001946"/>
    </source>
</evidence>
<name>S6A9W2_SULDS</name>
<evidence type="ECO:0000313" key="4">
    <source>
        <dbReference type="EMBL" id="BAN34805.1"/>
    </source>
</evidence>
<protein>
    <submittedName>
        <fullName evidence="4">(Di)nucleoside polyphosphate hydrolase</fullName>
    </submittedName>
</protein>
<dbReference type="Proteomes" id="UP000015559">
    <property type="component" value="Chromosome"/>
</dbReference>
<dbReference type="PROSITE" id="PS51462">
    <property type="entry name" value="NUDIX"/>
    <property type="match status" value="1"/>
</dbReference>
<dbReference type="PANTHER" id="PTHR43222:SF2">
    <property type="entry name" value="NUDIX HYDROLASE 23, CHLOROPLASTIC"/>
    <property type="match status" value="1"/>
</dbReference>
<keyword evidence="5" id="KW-1185">Reference proteome</keyword>
<gene>
    <name evidence="4" type="ORF">SCD_n00965</name>
</gene>
<dbReference type="AlphaFoldDB" id="S6A9W2"/>
<dbReference type="KEGG" id="sdr:SCD_n00965"/>
<proteinExistence type="predicted"/>
<dbReference type="SUPFAM" id="SSF55811">
    <property type="entry name" value="Nudix"/>
    <property type="match status" value="1"/>
</dbReference>